<reference evidence="16 17" key="1">
    <citation type="journal article" date="2013" name="Nature">
        <title>Insights into bilaterian evolution from three spiralian genomes.</title>
        <authorList>
            <person name="Simakov O."/>
            <person name="Marletaz F."/>
            <person name="Cho S.J."/>
            <person name="Edsinger-Gonzales E."/>
            <person name="Havlak P."/>
            <person name="Hellsten U."/>
            <person name="Kuo D.H."/>
            <person name="Larsson T."/>
            <person name="Lv J."/>
            <person name="Arendt D."/>
            <person name="Savage R."/>
            <person name="Osoegawa K."/>
            <person name="de Jong P."/>
            <person name="Grimwood J."/>
            <person name="Chapman J.A."/>
            <person name="Shapiro H."/>
            <person name="Aerts A."/>
            <person name="Otillar R.P."/>
            <person name="Terry A.Y."/>
            <person name="Boore J.L."/>
            <person name="Grigoriev I.V."/>
            <person name="Lindberg D.R."/>
            <person name="Seaver E.C."/>
            <person name="Weisblat D.A."/>
            <person name="Putnam N.H."/>
            <person name="Rokhsar D.S."/>
        </authorList>
    </citation>
    <scope>NUCLEOTIDE SEQUENCE [LARGE SCALE GENOMIC DNA]</scope>
</reference>
<protein>
    <recommendedName>
        <fullName evidence="18">Renin receptor</fullName>
    </recommendedName>
</protein>
<keyword evidence="10 12" id="KW-0472">Membrane</keyword>
<evidence type="ECO:0000256" key="2">
    <source>
        <dbReference type="ARBA" id="ARBA00004251"/>
    </source>
</evidence>
<feature type="domain" description="Renin receptor N-terminal" evidence="15">
    <location>
        <begin position="25"/>
        <end position="278"/>
    </location>
</feature>
<gene>
    <name evidence="16" type="ORF">LOTGIDRAFT_211795</name>
</gene>
<evidence type="ECO:0000256" key="7">
    <source>
        <dbReference type="ARBA" id="ARBA00022729"/>
    </source>
</evidence>
<dbReference type="GO" id="GO:0031982">
    <property type="term" value="C:vesicle"/>
    <property type="evidence" value="ECO:0007669"/>
    <property type="project" value="UniProtKB-SubCell"/>
</dbReference>
<dbReference type="GO" id="GO:0098588">
    <property type="term" value="C:bounding membrane of organelle"/>
    <property type="evidence" value="ECO:0007669"/>
    <property type="project" value="UniProtKB-ARBA"/>
</dbReference>
<dbReference type="Proteomes" id="UP000030746">
    <property type="component" value="Unassembled WGS sequence"/>
</dbReference>
<evidence type="ECO:0000256" key="13">
    <source>
        <dbReference type="SAM" id="SignalP"/>
    </source>
</evidence>
<feature type="signal peptide" evidence="13">
    <location>
        <begin position="1"/>
        <end position="25"/>
    </location>
</feature>
<evidence type="ECO:0000256" key="12">
    <source>
        <dbReference type="SAM" id="Phobius"/>
    </source>
</evidence>
<evidence type="ECO:0000256" key="8">
    <source>
        <dbReference type="ARBA" id="ARBA00022824"/>
    </source>
</evidence>
<evidence type="ECO:0000313" key="16">
    <source>
        <dbReference type="EMBL" id="ESP05005.1"/>
    </source>
</evidence>
<dbReference type="AlphaFoldDB" id="V4CR93"/>
<evidence type="ECO:0000256" key="3">
    <source>
        <dbReference type="ARBA" id="ARBA00004373"/>
    </source>
</evidence>
<name>V4CR93_LOTGI</name>
<dbReference type="PANTHER" id="PTHR13351:SF1">
    <property type="entry name" value="RENIN RECEPTOR"/>
    <property type="match status" value="1"/>
</dbReference>
<dbReference type="STRING" id="225164.V4CR93"/>
<keyword evidence="7 13" id="KW-0732">Signal</keyword>
<accession>V4CR93</accession>
<evidence type="ECO:0000256" key="9">
    <source>
        <dbReference type="ARBA" id="ARBA00022989"/>
    </source>
</evidence>
<keyword evidence="9 12" id="KW-1133">Transmembrane helix</keyword>
<dbReference type="OrthoDB" id="7866065at2759"/>
<keyword evidence="4" id="KW-1003">Cell membrane</keyword>
<dbReference type="Pfam" id="PF25294">
    <property type="entry name" value="RENR_N"/>
    <property type="match status" value="1"/>
</dbReference>
<dbReference type="InterPro" id="IPR012493">
    <property type="entry name" value="Renin_rcpt"/>
</dbReference>
<comment type="subcellular location">
    <subcellularLocation>
        <location evidence="2">Cell membrane</location>
        <topology evidence="2">Single-pass type I membrane protein</topology>
    </subcellularLocation>
    <subcellularLocation>
        <location evidence="1">Endoplasmic reticulum membrane</location>
        <topology evidence="1">Single-pass type I membrane protein</topology>
    </subcellularLocation>
    <subcellularLocation>
        <location evidence="3">Vesicle</location>
    </subcellularLocation>
</comment>
<sequence>MADDKISLNMFQALIGVLALTVISCQELVVTHAPDYVSFHQQDSGKLESSDVPDIIASTLGLNTQSANGFKGISHNSLFKKPKANVLISIVTEKQASPINLKSLARFPLKNDLFGVSMENVMNSLQQTFLDQDPLMLDMIKDSNLFDMQTENQLFRKLPNSIRKVKDRLFDSDSILRKLTQGSLNMTLDSDATLMSELQMIDDIIKTLSKNEKSKKSKSPDLLSFTITGVNQVADKHGVQSDKVTDAKNMVTEFINHATGEFKKLYKDNVVVEVLTLNPGKGQVRKARSLLAVTTPSPEPKKSNLNLADDYDENFPAIFNMVLWLMIVLAIAVYVIVYGMWFMDPGRDSIIYRMTSQRLKKE</sequence>
<dbReference type="KEGG" id="lgi:LOTGIDRAFT_211795"/>
<evidence type="ECO:0000313" key="17">
    <source>
        <dbReference type="Proteomes" id="UP000030746"/>
    </source>
</evidence>
<feature type="chain" id="PRO_5004719992" description="Renin receptor" evidence="13">
    <location>
        <begin position="26"/>
        <end position="362"/>
    </location>
</feature>
<evidence type="ECO:0000256" key="1">
    <source>
        <dbReference type="ARBA" id="ARBA00004115"/>
    </source>
</evidence>
<dbReference type="GO" id="GO:0005789">
    <property type="term" value="C:endoplasmic reticulum membrane"/>
    <property type="evidence" value="ECO:0007669"/>
    <property type="project" value="UniProtKB-SubCell"/>
</dbReference>
<dbReference type="EMBL" id="KB199651">
    <property type="protein sequence ID" value="ESP05005.1"/>
    <property type="molecule type" value="Genomic_DNA"/>
</dbReference>
<dbReference type="CTD" id="20246317"/>
<evidence type="ECO:0000256" key="4">
    <source>
        <dbReference type="ARBA" id="ARBA00022475"/>
    </source>
</evidence>
<dbReference type="GeneID" id="20246317"/>
<dbReference type="GO" id="GO:0030177">
    <property type="term" value="P:positive regulation of Wnt signaling pathway"/>
    <property type="evidence" value="ECO:0007669"/>
    <property type="project" value="TreeGrafter"/>
</dbReference>
<evidence type="ECO:0008006" key="18">
    <source>
        <dbReference type="Google" id="ProtNLM"/>
    </source>
</evidence>
<evidence type="ECO:0000259" key="15">
    <source>
        <dbReference type="Pfam" id="PF25294"/>
    </source>
</evidence>
<dbReference type="PROSITE" id="PS51257">
    <property type="entry name" value="PROKAR_LIPOPROTEIN"/>
    <property type="match status" value="1"/>
</dbReference>
<evidence type="ECO:0000256" key="11">
    <source>
        <dbReference type="ARBA" id="ARBA00023170"/>
    </source>
</evidence>
<organism evidence="16 17">
    <name type="scientific">Lottia gigantea</name>
    <name type="common">Giant owl limpet</name>
    <dbReference type="NCBI Taxonomy" id="225164"/>
    <lineage>
        <taxon>Eukaryota</taxon>
        <taxon>Metazoa</taxon>
        <taxon>Spiralia</taxon>
        <taxon>Lophotrochozoa</taxon>
        <taxon>Mollusca</taxon>
        <taxon>Gastropoda</taxon>
        <taxon>Patellogastropoda</taxon>
        <taxon>Lottioidea</taxon>
        <taxon>Lottiidae</taxon>
        <taxon>Lottia</taxon>
    </lineage>
</organism>
<dbReference type="GO" id="GO:0009897">
    <property type="term" value="C:external side of plasma membrane"/>
    <property type="evidence" value="ECO:0007669"/>
    <property type="project" value="TreeGrafter"/>
</dbReference>
<evidence type="ECO:0000256" key="10">
    <source>
        <dbReference type="ARBA" id="ARBA00023136"/>
    </source>
</evidence>
<keyword evidence="5" id="KW-0165">Cleavage on pair of basic residues</keyword>
<keyword evidence="8" id="KW-0256">Endoplasmic reticulum</keyword>
<dbReference type="HOGENOM" id="CLU_065819_0_0_1"/>
<feature type="domain" description="Renin receptor-like C-terminal transmembrane spanning segment" evidence="14">
    <location>
        <begin position="285"/>
        <end position="361"/>
    </location>
</feature>
<proteinExistence type="predicted"/>
<dbReference type="PANTHER" id="PTHR13351">
    <property type="entry name" value="RENIN RECEPTOR"/>
    <property type="match status" value="1"/>
</dbReference>
<keyword evidence="11" id="KW-0675">Receptor</keyword>
<evidence type="ECO:0000259" key="14">
    <source>
        <dbReference type="Pfam" id="PF07850"/>
    </source>
</evidence>
<dbReference type="OMA" id="QYAVIFN"/>
<dbReference type="InterPro" id="IPR056780">
    <property type="entry name" value="Renin_r_C"/>
</dbReference>
<keyword evidence="17" id="KW-1185">Reference proteome</keyword>
<dbReference type="Pfam" id="PF07850">
    <property type="entry name" value="Renin_r"/>
    <property type="match status" value="1"/>
</dbReference>
<dbReference type="GO" id="GO:0038023">
    <property type="term" value="F:signaling receptor activity"/>
    <property type="evidence" value="ECO:0007669"/>
    <property type="project" value="InterPro"/>
</dbReference>
<feature type="transmembrane region" description="Helical" evidence="12">
    <location>
        <begin position="321"/>
        <end position="343"/>
    </location>
</feature>
<dbReference type="InterPro" id="IPR057318">
    <property type="entry name" value="RENR_N"/>
</dbReference>
<evidence type="ECO:0000256" key="6">
    <source>
        <dbReference type="ARBA" id="ARBA00022692"/>
    </source>
</evidence>
<keyword evidence="6 12" id="KW-0812">Transmembrane</keyword>
<evidence type="ECO:0000256" key="5">
    <source>
        <dbReference type="ARBA" id="ARBA00022685"/>
    </source>
</evidence>
<dbReference type="RefSeq" id="XP_009044514.1">
    <property type="nucleotide sequence ID" value="XM_009046266.1"/>
</dbReference>